<keyword evidence="3" id="KW-1185">Reference proteome</keyword>
<evidence type="ECO:0000313" key="2">
    <source>
        <dbReference type="EMBL" id="KAI1697875.1"/>
    </source>
</evidence>
<feature type="signal peptide" evidence="1">
    <location>
        <begin position="1"/>
        <end position="29"/>
    </location>
</feature>
<gene>
    <name evidence="2" type="ORF">DdX_18240</name>
</gene>
<proteinExistence type="predicted"/>
<comment type="caution">
    <text evidence="2">The sequence shown here is derived from an EMBL/GenBank/DDBJ whole genome shotgun (WGS) entry which is preliminary data.</text>
</comment>
<accession>A0AAD4QV31</accession>
<sequence length="139" mass="15378">MRQNLRLCSARRILLRTILFSVAFKTVIGAKDKENDEKAGEQASRGLAASYFDPTQTFGALSPSIRSRISPSPLGSGRVIRQSLPLGETRRLVPVSPTTFATTVIYGFRKSGKSWIWPWANFRCAARIRACDTSIASSR</sequence>
<dbReference type="AlphaFoldDB" id="A0AAD4QV31"/>
<dbReference type="Proteomes" id="UP001201812">
    <property type="component" value="Unassembled WGS sequence"/>
</dbReference>
<evidence type="ECO:0000256" key="1">
    <source>
        <dbReference type="SAM" id="SignalP"/>
    </source>
</evidence>
<name>A0AAD4QV31_9BILA</name>
<keyword evidence="1" id="KW-0732">Signal</keyword>
<organism evidence="2 3">
    <name type="scientific">Ditylenchus destructor</name>
    <dbReference type="NCBI Taxonomy" id="166010"/>
    <lineage>
        <taxon>Eukaryota</taxon>
        <taxon>Metazoa</taxon>
        <taxon>Ecdysozoa</taxon>
        <taxon>Nematoda</taxon>
        <taxon>Chromadorea</taxon>
        <taxon>Rhabditida</taxon>
        <taxon>Tylenchina</taxon>
        <taxon>Tylenchomorpha</taxon>
        <taxon>Sphaerularioidea</taxon>
        <taxon>Anguinidae</taxon>
        <taxon>Anguininae</taxon>
        <taxon>Ditylenchus</taxon>
    </lineage>
</organism>
<protein>
    <submittedName>
        <fullName evidence="2">Uncharacterized protein</fullName>
    </submittedName>
</protein>
<feature type="chain" id="PRO_5042213985" evidence="1">
    <location>
        <begin position="30"/>
        <end position="139"/>
    </location>
</feature>
<dbReference type="EMBL" id="JAKKPZ010000246">
    <property type="protein sequence ID" value="KAI1697875.1"/>
    <property type="molecule type" value="Genomic_DNA"/>
</dbReference>
<evidence type="ECO:0000313" key="3">
    <source>
        <dbReference type="Proteomes" id="UP001201812"/>
    </source>
</evidence>
<reference evidence="2" key="1">
    <citation type="submission" date="2022-01" db="EMBL/GenBank/DDBJ databases">
        <title>Genome Sequence Resource for Two Populations of Ditylenchus destructor, the Migratory Endoparasitic Phytonematode.</title>
        <authorList>
            <person name="Zhang H."/>
            <person name="Lin R."/>
            <person name="Xie B."/>
        </authorList>
    </citation>
    <scope>NUCLEOTIDE SEQUENCE</scope>
    <source>
        <strain evidence="2">BazhouSP</strain>
    </source>
</reference>